<dbReference type="Pfam" id="PF03483">
    <property type="entry name" value="B3_4"/>
    <property type="match status" value="1"/>
</dbReference>
<dbReference type="SUPFAM" id="SSF56037">
    <property type="entry name" value="PheT/TilS domain"/>
    <property type="match status" value="1"/>
</dbReference>
<dbReference type="RefSeq" id="WP_377711614.1">
    <property type="nucleotide sequence ID" value="NZ_JBHSMP010000013.1"/>
</dbReference>
<dbReference type="EMBL" id="JBHSMP010000013">
    <property type="protein sequence ID" value="MFC5429580.1"/>
    <property type="molecule type" value="Genomic_DNA"/>
</dbReference>
<sequence length="231" mass="25394">MATVVRGVADLKPDQVDIAATLECVCRRLDGAQESEFPSIQAWRRTYAAAGIKPTQYRCAAEALLRRFRKERVLSRLHPLVDVLNAESMRAAIPIAAFDIAHVVEGITVRHATGEEIHETFTGEAECPAKEEIVFADTAGQAHSRRWAYRQSAVSAVSERSNNVLIIAEALHEEALADLMALQSRLKVYAEALNITIGESAFLTPDNRRFDFAPTEANSSSSNTQGQRGET</sequence>
<gene>
    <name evidence="3" type="ORF">ACFPTO_12335</name>
</gene>
<dbReference type="Proteomes" id="UP001596103">
    <property type="component" value="Unassembled WGS sequence"/>
</dbReference>
<organism evidence="3 4">
    <name type="scientific">Paraburkholderia denitrificans</name>
    <dbReference type="NCBI Taxonomy" id="694025"/>
    <lineage>
        <taxon>Bacteria</taxon>
        <taxon>Pseudomonadati</taxon>
        <taxon>Pseudomonadota</taxon>
        <taxon>Betaproteobacteria</taxon>
        <taxon>Burkholderiales</taxon>
        <taxon>Burkholderiaceae</taxon>
        <taxon>Paraburkholderia</taxon>
    </lineage>
</organism>
<feature type="compositionally biased region" description="Polar residues" evidence="1">
    <location>
        <begin position="216"/>
        <end position="231"/>
    </location>
</feature>
<feature type="domain" description="B3/B4 tRNA-binding" evidence="2">
    <location>
        <begin position="41"/>
        <end position="191"/>
    </location>
</feature>
<comment type="caution">
    <text evidence="3">The sequence shown here is derived from an EMBL/GenBank/DDBJ whole genome shotgun (WGS) entry which is preliminary data.</text>
</comment>
<dbReference type="InterPro" id="IPR005146">
    <property type="entry name" value="B3/B4_tRNA-bd"/>
</dbReference>
<evidence type="ECO:0000313" key="3">
    <source>
        <dbReference type="EMBL" id="MFC5429580.1"/>
    </source>
</evidence>
<dbReference type="PANTHER" id="PTHR39209:SF2">
    <property type="entry name" value="CYTOPLASMIC PROTEIN"/>
    <property type="match status" value="1"/>
</dbReference>
<keyword evidence="4" id="KW-1185">Reference proteome</keyword>
<proteinExistence type="predicted"/>
<protein>
    <submittedName>
        <fullName evidence="3">B3/4 domain-containing protein</fullName>
    </submittedName>
</protein>
<dbReference type="InterPro" id="IPR020825">
    <property type="entry name" value="Phe-tRNA_synthase-like_B3/B4"/>
</dbReference>
<accession>A0ABW0J9F6</accession>
<reference evidence="4" key="1">
    <citation type="journal article" date="2019" name="Int. J. Syst. Evol. Microbiol.">
        <title>The Global Catalogue of Microorganisms (GCM) 10K type strain sequencing project: providing services to taxonomists for standard genome sequencing and annotation.</title>
        <authorList>
            <consortium name="The Broad Institute Genomics Platform"/>
            <consortium name="The Broad Institute Genome Sequencing Center for Infectious Disease"/>
            <person name="Wu L."/>
            <person name="Ma J."/>
        </authorList>
    </citation>
    <scope>NUCLEOTIDE SEQUENCE [LARGE SCALE GENOMIC DNA]</scope>
    <source>
        <strain evidence="4">CCUG 56042</strain>
    </source>
</reference>
<evidence type="ECO:0000256" key="1">
    <source>
        <dbReference type="SAM" id="MobiDB-lite"/>
    </source>
</evidence>
<feature type="region of interest" description="Disordered" evidence="1">
    <location>
        <begin position="212"/>
        <end position="231"/>
    </location>
</feature>
<evidence type="ECO:0000259" key="2">
    <source>
        <dbReference type="SMART" id="SM00873"/>
    </source>
</evidence>
<dbReference type="Gene3D" id="3.50.40.10">
    <property type="entry name" value="Phenylalanyl-trna Synthetase, Chain B, domain 3"/>
    <property type="match status" value="1"/>
</dbReference>
<evidence type="ECO:0000313" key="4">
    <source>
        <dbReference type="Proteomes" id="UP001596103"/>
    </source>
</evidence>
<dbReference type="PANTHER" id="PTHR39209">
    <property type="match status" value="1"/>
</dbReference>
<name>A0ABW0J9F6_9BURK</name>
<dbReference type="SMART" id="SM00873">
    <property type="entry name" value="B3_4"/>
    <property type="match status" value="1"/>
</dbReference>